<proteinExistence type="predicted"/>
<evidence type="ECO:0000313" key="3">
    <source>
        <dbReference type="Proteomes" id="UP000299102"/>
    </source>
</evidence>
<dbReference type="EMBL" id="BGZK01000717">
    <property type="protein sequence ID" value="GBP57478.1"/>
    <property type="molecule type" value="Genomic_DNA"/>
</dbReference>
<feature type="region of interest" description="Disordered" evidence="1">
    <location>
        <begin position="55"/>
        <end position="77"/>
    </location>
</feature>
<evidence type="ECO:0000256" key="1">
    <source>
        <dbReference type="SAM" id="MobiDB-lite"/>
    </source>
</evidence>
<gene>
    <name evidence="2" type="ORF">EVAR_36130_1</name>
</gene>
<protein>
    <submittedName>
        <fullName evidence="2">Uncharacterized protein</fullName>
    </submittedName>
</protein>
<dbReference type="Proteomes" id="UP000299102">
    <property type="component" value="Unassembled WGS sequence"/>
</dbReference>
<keyword evidence="3" id="KW-1185">Reference proteome</keyword>
<reference evidence="2 3" key="1">
    <citation type="journal article" date="2019" name="Commun. Biol.">
        <title>The bagworm genome reveals a unique fibroin gene that provides high tensile strength.</title>
        <authorList>
            <person name="Kono N."/>
            <person name="Nakamura H."/>
            <person name="Ohtoshi R."/>
            <person name="Tomita M."/>
            <person name="Numata K."/>
            <person name="Arakawa K."/>
        </authorList>
    </citation>
    <scope>NUCLEOTIDE SEQUENCE [LARGE SCALE GENOMIC DNA]</scope>
</reference>
<organism evidence="2 3">
    <name type="scientific">Eumeta variegata</name>
    <name type="common">Bagworm moth</name>
    <name type="synonym">Eumeta japonica</name>
    <dbReference type="NCBI Taxonomy" id="151549"/>
    <lineage>
        <taxon>Eukaryota</taxon>
        <taxon>Metazoa</taxon>
        <taxon>Ecdysozoa</taxon>
        <taxon>Arthropoda</taxon>
        <taxon>Hexapoda</taxon>
        <taxon>Insecta</taxon>
        <taxon>Pterygota</taxon>
        <taxon>Neoptera</taxon>
        <taxon>Endopterygota</taxon>
        <taxon>Lepidoptera</taxon>
        <taxon>Glossata</taxon>
        <taxon>Ditrysia</taxon>
        <taxon>Tineoidea</taxon>
        <taxon>Psychidae</taxon>
        <taxon>Oiketicinae</taxon>
        <taxon>Eumeta</taxon>
    </lineage>
</organism>
<comment type="caution">
    <text evidence="2">The sequence shown here is derived from an EMBL/GenBank/DDBJ whole genome shotgun (WGS) entry which is preliminary data.</text>
</comment>
<accession>A0A4C1X155</accession>
<name>A0A4C1X155_EUMVA</name>
<evidence type="ECO:0000313" key="2">
    <source>
        <dbReference type="EMBL" id="GBP57478.1"/>
    </source>
</evidence>
<sequence>MHPSQLYFDRHICSSAVIKKSDRLKMLSIIWLTTPVRTIIKDGVLVEEVKRWEGRGPRGRRGARGGHAPGTGPQAPRLFNVNKCQVARESIETVEVLRAHTHRPSVRRL</sequence>
<dbReference type="AlphaFoldDB" id="A0A4C1X155"/>